<comment type="caution">
    <text evidence="3">The sequence shown here is derived from an EMBL/GenBank/DDBJ whole genome shotgun (WGS) entry which is preliminary data.</text>
</comment>
<evidence type="ECO:0000256" key="1">
    <source>
        <dbReference type="ARBA" id="ARBA00038240"/>
    </source>
</evidence>
<comment type="similarity">
    <text evidence="1">Belongs to the pseudomonas-type ThrB family.</text>
</comment>
<keyword evidence="4" id="KW-1185">Reference proteome</keyword>
<protein>
    <submittedName>
        <fullName evidence="3">Ser/Thr protein kinase RdoA (MazF antagonist)</fullName>
    </submittedName>
</protein>
<sequence>MIKDIYFLTQAAALYGTIPEKLQPINEGFQNKIYQFSKNNTKWILRITTGKHKSHNLIQGELDYILFLKRCGLSVSEPVLSIKGNLIEKIQCNGESYYCSAFVKAEGGHIRVQDPAQWNASLFKSWGELLGRIHKAGKQYEIELKDSQVKRPRWSEEHPYNHELFLKVKPGAVKDKYESVVSALRTFTMDANHFGLIHNDYHQGNIFVKDGTITVFDFDDCCYFWFAYDIAAAFYHAYWQHTSYNEADLTFDQTFLVPFMKGYAEGNTLTEEIIDQVPLFLKLRELFLYQLFHKVWDINQLEDWQAYTINNLEKNIETNTVYAGLDENRILQIKKALNVFDK</sequence>
<evidence type="ECO:0000313" key="4">
    <source>
        <dbReference type="Proteomes" id="UP001258181"/>
    </source>
</evidence>
<gene>
    <name evidence="3" type="ORF">J2X07_000753</name>
</gene>
<keyword evidence="3" id="KW-0808">Transferase</keyword>
<dbReference type="PANTHER" id="PTHR21064">
    <property type="entry name" value="AMINOGLYCOSIDE PHOSPHOTRANSFERASE DOMAIN-CONTAINING PROTEIN-RELATED"/>
    <property type="match status" value="1"/>
</dbReference>
<dbReference type="InterPro" id="IPR002575">
    <property type="entry name" value="Aminoglycoside_PTrfase"/>
</dbReference>
<evidence type="ECO:0000259" key="2">
    <source>
        <dbReference type="Pfam" id="PF01636"/>
    </source>
</evidence>
<proteinExistence type="inferred from homology"/>
<organism evidence="3 4">
    <name type="scientific">Fictibacillus barbaricus</name>
    <dbReference type="NCBI Taxonomy" id="182136"/>
    <lineage>
        <taxon>Bacteria</taxon>
        <taxon>Bacillati</taxon>
        <taxon>Bacillota</taxon>
        <taxon>Bacilli</taxon>
        <taxon>Bacillales</taxon>
        <taxon>Fictibacillaceae</taxon>
        <taxon>Fictibacillus</taxon>
    </lineage>
</organism>
<evidence type="ECO:0000313" key="3">
    <source>
        <dbReference type="EMBL" id="MDR7071778.1"/>
    </source>
</evidence>
<dbReference type="PANTHER" id="PTHR21064:SF6">
    <property type="entry name" value="AMINOGLYCOSIDE PHOSPHOTRANSFERASE DOMAIN-CONTAINING PROTEIN"/>
    <property type="match status" value="1"/>
</dbReference>
<dbReference type="Pfam" id="PF01636">
    <property type="entry name" value="APH"/>
    <property type="match status" value="1"/>
</dbReference>
<dbReference type="RefSeq" id="WP_310256544.1">
    <property type="nucleotide sequence ID" value="NZ_JAVDWA010000001.1"/>
</dbReference>
<name>A0ABU1TX48_9BACL</name>
<dbReference type="InterPro" id="IPR011009">
    <property type="entry name" value="Kinase-like_dom_sf"/>
</dbReference>
<feature type="domain" description="Aminoglycoside phosphotransferase" evidence="2">
    <location>
        <begin position="22"/>
        <end position="248"/>
    </location>
</feature>
<accession>A0ABU1TX48</accession>
<dbReference type="SUPFAM" id="SSF56112">
    <property type="entry name" value="Protein kinase-like (PK-like)"/>
    <property type="match status" value="1"/>
</dbReference>
<dbReference type="InterPro" id="IPR050249">
    <property type="entry name" value="Pseudomonas-type_ThrB"/>
</dbReference>
<reference evidence="3 4" key="1">
    <citation type="submission" date="2023-07" db="EMBL/GenBank/DDBJ databases">
        <title>Sorghum-associated microbial communities from plants grown in Nebraska, USA.</title>
        <authorList>
            <person name="Schachtman D."/>
        </authorList>
    </citation>
    <scope>NUCLEOTIDE SEQUENCE [LARGE SCALE GENOMIC DNA]</scope>
    <source>
        <strain evidence="3 4">BE211</strain>
    </source>
</reference>
<dbReference type="Proteomes" id="UP001258181">
    <property type="component" value="Unassembled WGS sequence"/>
</dbReference>
<dbReference type="EMBL" id="JAVDWA010000001">
    <property type="protein sequence ID" value="MDR7071778.1"/>
    <property type="molecule type" value="Genomic_DNA"/>
</dbReference>
<dbReference type="Gene3D" id="3.90.1200.10">
    <property type="match status" value="1"/>
</dbReference>
<keyword evidence="3" id="KW-0418">Kinase</keyword>
<dbReference type="Gene3D" id="3.30.200.20">
    <property type="entry name" value="Phosphorylase Kinase, domain 1"/>
    <property type="match status" value="1"/>
</dbReference>
<dbReference type="GO" id="GO:0016301">
    <property type="term" value="F:kinase activity"/>
    <property type="evidence" value="ECO:0007669"/>
    <property type="project" value="UniProtKB-KW"/>
</dbReference>